<reference evidence="2 3" key="1">
    <citation type="submission" date="2019-04" db="EMBL/GenBank/DDBJ databases">
        <title>An improved genome assembly and genetic linkage map for asparagus bean, Vigna unguiculata ssp. sesquipedialis.</title>
        <authorList>
            <person name="Xia Q."/>
            <person name="Zhang R."/>
            <person name="Dong Y."/>
        </authorList>
    </citation>
    <scope>NUCLEOTIDE SEQUENCE [LARGE SCALE GENOMIC DNA]</scope>
    <source>
        <tissue evidence="2">Leaf</tissue>
    </source>
</reference>
<proteinExistence type="predicted"/>
<sequence length="256" mass="29379">MTSQNWGVTIAGWTSQENASNNDGWHNNDSTLKQGGGRDGWCRRQRRCNDNETRREKKPGTAAANPSARVCFHCHVELRELVTPCKYSFLFVLVPLHLFLCDLLLELWYSAVRFVDALSLSAAMSDWSGWNIYLAERVSPKRDCAGATVLLVEFSPRRRVARLREIHSRFSETLQPERGAGQGCVPSCYFLYAWMFKVCLYELLYNGLKGMMRNSLESLGETFRVALQWLGRNSMAPVSGCPWWCPIYMVWRPKIH</sequence>
<keyword evidence="3" id="KW-1185">Reference proteome</keyword>
<dbReference type="Proteomes" id="UP000501690">
    <property type="component" value="Linkage Group LG5"/>
</dbReference>
<gene>
    <name evidence="2" type="ORF">DEO72_LG5g1263</name>
</gene>
<evidence type="ECO:0000256" key="1">
    <source>
        <dbReference type="SAM" id="MobiDB-lite"/>
    </source>
</evidence>
<organism evidence="2 3">
    <name type="scientific">Vigna unguiculata</name>
    <name type="common">Cowpea</name>
    <dbReference type="NCBI Taxonomy" id="3917"/>
    <lineage>
        <taxon>Eukaryota</taxon>
        <taxon>Viridiplantae</taxon>
        <taxon>Streptophyta</taxon>
        <taxon>Embryophyta</taxon>
        <taxon>Tracheophyta</taxon>
        <taxon>Spermatophyta</taxon>
        <taxon>Magnoliopsida</taxon>
        <taxon>eudicotyledons</taxon>
        <taxon>Gunneridae</taxon>
        <taxon>Pentapetalae</taxon>
        <taxon>rosids</taxon>
        <taxon>fabids</taxon>
        <taxon>Fabales</taxon>
        <taxon>Fabaceae</taxon>
        <taxon>Papilionoideae</taxon>
        <taxon>50 kb inversion clade</taxon>
        <taxon>NPAAA clade</taxon>
        <taxon>indigoferoid/millettioid clade</taxon>
        <taxon>Phaseoleae</taxon>
        <taxon>Vigna</taxon>
    </lineage>
</organism>
<feature type="region of interest" description="Disordered" evidence="1">
    <location>
        <begin position="17"/>
        <end position="39"/>
    </location>
</feature>
<accession>A0A4D6LXV4</accession>
<evidence type="ECO:0000313" key="3">
    <source>
        <dbReference type="Proteomes" id="UP000501690"/>
    </source>
</evidence>
<evidence type="ECO:0000313" key="2">
    <source>
        <dbReference type="EMBL" id="QCD93191.1"/>
    </source>
</evidence>
<feature type="compositionally biased region" description="Polar residues" evidence="1">
    <location>
        <begin position="17"/>
        <end position="33"/>
    </location>
</feature>
<protein>
    <submittedName>
        <fullName evidence="2">Uncharacterized protein</fullName>
    </submittedName>
</protein>
<name>A0A4D6LXV4_VIGUN</name>
<dbReference type="AlphaFoldDB" id="A0A4D6LXV4"/>
<dbReference type="EMBL" id="CP039349">
    <property type="protein sequence ID" value="QCD93191.1"/>
    <property type="molecule type" value="Genomic_DNA"/>
</dbReference>